<sequence length="1161" mass="134173">MKKGRETLLTLLEAFVYDPLVDWTLGVEGLAGTIFGGVPDNSSNRQTRKDLEKEVTLSMFNVRCTEVNMDWNINRDEILEEIPEVLEILKKYLNEYKKFTDVEELLQDLHQQMALVKEAEANGICKHPLYSLPTRYDSYKKTQDAINNAKKDLENIAQDCELRALRYTEALRLLDSQQFAQWSVELNSKFDMENVKVFDIVKEFLQNAGQSSMITQCEQTEKDIEQLAQQQLVTTIKCLQLLQEYAMIIHQCPPIFLEKHRIYVFPKWCKYLQETKSTATCDVVFQEFCQFLENKYEAPVKNVFKFAFLLNTLYNEMAQQLAKLYEDLKKVHTEEPAKTLERNYNDAKTSMINFLKQEKGSCNAYEFVIVSELLLLNQSFLSLETAASRRGDWHKVSTRESVWFLDDLTNNSNKAMELLSYLQLKPECKIESVMFTGILNGLKSANNMYKSLQELNYNFHTIILPESIKKIQSNDPTVMQIVFELQSIIVDVEMPLSDIISHLENNLKYTVMEMDICTPGDCTMEKLKDLKIRYEALLHSTGDVLSPGKMLLMGFNGLFQKINLEYNNLINMLSNLDVPTSWKKLDQVKEAKSLAGPIFNSRVKLILDDIFLIKRIQTISDFFNICLEMCQPFKDLNSCTVYNDDHIVKPIRKFIADYISRQFLGITTETIAYAICALLEDLGLDVVNEIEQKDIGAENKVPLDELSHKGWSSFLKHGIFTQSILAQASSLETNLKTAWERMQEPKKIEQNLALLQSSLIRIQQQITTCSWMFEEILNQHSNWYHVSTVSNRSKFIVDLQNESVALNAIQINLTELQEQQKPSVSSVAQRLKWAAGANPDLNTVLTSFETALSDREKRFNTEAQITNMVLTTCNTILQHELLRSHSADSKSFDQHFLNSCEKWRIVCTFNTIKLENVSEVEENIMKLYTPDLVNNPKWLSVVSEKISDIITGTQNELEDLKNKKVVIINDLLIAVDKIRPLYVQHGKLMTDFKTLIKSMTKIEDYASKAQKFVIDYKRYIDTFTIMLTKIKPDVCKDDIDECLKHSYYLKEHTMHIYADLMNLINKEESDVKSSKYPLTRQDGISLSPIRNTPQKQESMTRGQQRNAYAVGVWRRVRQKLEGRDPDPGRKYTIQEQVENVIREATSLDNLALLYEGWTPWV</sequence>
<evidence type="ECO:0000313" key="4">
    <source>
        <dbReference type="EMBL" id="KAK9738342.1"/>
    </source>
</evidence>
<dbReference type="Pfam" id="PF02260">
    <property type="entry name" value="FATC"/>
    <property type="match status" value="1"/>
</dbReference>
<dbReference type="GO" id="GO:0016242">
    <property type="term" value="P:negative regulation of macroautophagy"/>
    <property type="evidence" value="ECO:0007669"/>
    <property type="project" value="TreeGrafter"/>
</dbReference>
<gene>
    <name evidence="4" type="ORF">QE152_g10001</name>
</gene>
<evidence type="ECO:0000259" key="2">
    <source>
        <dbReference type="PROSITE" id="PS50290"/>
    </source>
</evidence>
<dbReference type="SMART" id="SM01343">
    <property type="entry name" value="FATC"/>
    <property type="match status" value="1"/>
</dbReference>
<feature type="domain" description="PI3K/PI4K catalytic" evidence="2">
    <location>
        <begin position="1"/>
        <end position="63"/>
    </location>
</feature>
<reference evidence="4 5" key="1">
    <citation type="journal article" date="2024" name="BMC Genomics">
        <title>De novo assembly and annotation of Popillia japonica's genome with initial clues to its potential as an invasive pest.</title>
        <authorList>
            <person name="Cucini C."/>
            <person name="Boschi S."/>
            <person name="Funari R."/>
            <person name="Cardaioli E."/>
            <person name="Iannotti N."/>
            <person name="Marturano G."/>
            <person name="Paoli F."/>
            <person name="Bruttini M."/>
            <person name="Carapelli A."/>
            <person name="Frati F."/>
            <person name="Nardi F."/>
        </authorList>
    </citation>
    <scope>NUCLEOTIDE SEQUENCE [LARGE SCALE GENOMIC DNA]</scope>
    <source>
        <strain evidence="4">DMR45628</strain>
    </source>
</reference>
<organism evidence="4 5">
    <name type="scientific">Popillia japonica</name>
    <name type="common">Japanese beetle</name>
    <dbReference type="NCBI Taxonomy" id="7064"/>
    <lineage>
        <taxon>Eukaryota</taxon>
        <taxon>Metazoa</taxon>
        <taxon>Ecdysozoa</taxon>
        <taxon>Arthropoda</taxon>
        <taxon>Hexapoda</taxon>
        <taxon>Insecta</taxon>
        <taxon>Pterygota</taxon>
        <taxon>Neoptera</taxon>
        <taxon>Endopterygota</taxon>
        <taxon>Coleoptera</taxon>
        <taxon>Polyphaga</taxon>
        <taxon>Scarabaeiformia</taxon>
        <taxon>Scarabaeidae</taxon>
        <taxon>Rutelinae</taxon>
        <taxon>Popillia</taxon>
    </lineage>
</organism>
<accession>A0AAW1LT79</accession>
<dbReference type="PANTHER" id="PTHR11139">
    <property type="entry name" value="ATAXIA TELANGIECTASIA MUTATED ATM -RELATED"/>
    <property type="match status" value="1"/>
</dbReference>
<dbReference type="GO" id="GO:0031929">
    <property type="term" value="P:TOR signaling"/>
    <property type="evidence" value="ECO:0007669"/>
    <property type="project" value="TreeGrafter"/>
</dbReference>
<dbReference type="GO" id="GO:0004674">
    <property type="term" value="F:protein serine/threonine kinase activity"/>
    <property type="evidence" value="ECO:0007669"/>
    <property type="project" value="TreeGrafter"/>
</dbReference>
<keyword evidence="5" id="KW-1185">Reference proteome</keyword>
<feature type="coiled-coil region" evidence="1">
    <location>
        <begin position="102"/>
        <end position="159"/>
    </location>
</feature>
<dbReference type="Proteomes" id="UP001458880">
    <property type="component" value="Unassembled WGS sequence"/>
</dbReference>
<keyword evidence="1" id="KW-0175">Coiled coil</keyword>
<dbReference type="PANTHER" id="PTHR11139:SF119">
    <property type="entry name" value="SERINE_THREONINE-PROTEIN KINASE SMG1"/>
    <property type="match status" value="1"/>
</dbReference>
<evidence type="ECO:0000259" key="3">
    <source>
        <dbReference type="PROSITE" id="PS51190"/>
    </source>
</evidence>
<evidence type="ECO:0000313" key="5">
    <source>
        <dbReference type="Proteomes" id="UP001458880"/>
    </source>
</evidence>
<dbReference type="GO" id="GO:0005737">
    <property type="term" value="C:cytoplasm"/>
    <property type="evidence" value="ECO:0007669"/>
    <property type="project" value="TreeGrafter"/>
</dbReference>
<dbReference type="PROSITE" id="PS50290">
    <property type="entry name" value="PI3_4_KINASE_3"/>
    <property type="match status" value="1"/>
</dbReference>
<proteinExistence type="predicted"/>
<dbReference type="PROSITE" id="PS51190">
    <property type="entry name" value="FATC"/>
    <property type="match status" value="1"/>
</dbReference>
<comment type="caution">
    <text evidence="4">The sequence shown here is derived from an EMBL/GenBank/DDBJ whole genome shotgun (WGS) entry which is preliminary data.</text>
</comment>
<dbReference type="GO" id="GO:0005634">
    <property type="term" value="C:nucleus"/>
    <property type="evidence" value="ECO:0007669"/>
    <property type="project" value="TreeGrafter"/>
</dbReference>
<dbReference type="AlphaFoldDB" id="A0AAW1LT79"/>
<dbReference type="InterPro" id="IPR003152">
    <property type="entry name" value="FATC_dom"/>
</dbReference>
<name>A0AAW1LT79_POPJA</name>
<feature type="domain" description="FATC" evidence="3">
    <location>
        <begin position="1129"/>
        <end position="1161"/>
    </location>
</feature>
<evidence type="ECO:0000256" key="1">
    <source>
        <dbReference type="SAM" id="Coils"/>
    </source>
</evidence>
<protein>
    <submittedName>
        <fullName evidence="4">FATC domain</fullName>
    </submittedName>
</protein>
<dbReference type="EMBL" id="JASPKY010000088">
    <property type="protein sequence ID" value="KAK9738342.1"/>
    <property type="molecule type" value="Genomic_DNA"/>
</dbReference>
<dbReference type="GO" id="GO:0031932">
    <property type="term" value="C:TORC2 complex"/>
    <property type="evidence" value="ECO:0007669"/>
    <property type="project" value="TreeGrafter"/>
</dbReference>
<dbReference type="InterPro" id="IPR050517">
    <property type="entry name" value="DDR_Repair_Kinase"/>
</dbReference>
<dbReference type="GO" id="GO:0031931">
    <property type="term" value="C:TORC1 complex"/>
    <property type="evidence" value="ECO:0007669"/>
    <property type="project" value="TreeGrafter"/>
</dbReference>
<dbReference type="InterPro" id="IPR000403">
    <property type="entry name" value="PI3/4_kinase_cat_dom"/>
</dbReference>